<dbReference type="PIRSF" id="PIRSF001430">
    <property type="entry name" value="tRNA_psdUrid_synth"/>
    <property type="match status" value="1"/>
</dbReference>
<evidence type="ECO:0000256" key="2">
    <source>
        <dbReference type="ARBA" id="ARBA00022694"/>
    </source>
</evidence>
<reference evidence="7 8" key="1">
    <citation type="submission" date="2023-04" db="EMBL/GenBank/DDBJ databases">
        <title>Marinobulbifer ophiurae gen. nov., sp. Nov., isolate from tissue of brittle star Ophioplocus japonicus.</title>
        <authorList>
            <person name="Kawano K."/>
            <person name="Sawayama S."/>
            <person name="Nakagawa S."/>
        </authorList>
    </citation>
    <scope>NUCLEOTIDE SEQUENCE [LARGE SCALE GENOMIC DNA]</scope>
    <source>
        <strain evidence="7 8">NKW57</strain>
    </source>
</reference>
<dbReference type="SUPFAM" id="SSF55120">
    <property type="entry name" value="Pseudouridine synthase"/>
    <property type="match status" value="1"/>
</dbReference>
<feature type="domain" description="Pseudouridine synthase I TruA alpha/beta" evidence="6">
    <location>
        <begin position="34"/>
        <end position="129"/>
    </location>
</feature>
<gene>
    <name evidence="4 7" type="primary">truA</name>
    <name evidence="7" type="ORF">MNKW57_17840</name>
</gene>
<sequence>MILNESDYSYTPNCEVPDGCSLPEGVRRVALGVEYDGSDLHGFQSQKSGVPTVQGALEVAISSVAAEPVTLVCAGRTDAGVHGTGQVVHFDTSAVRPSKAWVQGVNTKLPFGIRVRWSREVNPQFHARFSARARTYRYLIESAPVRSAISHRQVTWVEQALDVAAMREACQYLLGEHDFSSFRASQCQARSPVRCVDYLQVSERGRVLVVEVTANAFLHHMVRNIVGVLLRIGRGSKPPEWAREVLEARDRSAGCVTAPPFGLYMVHVEYPESFGLPRGDIGPLLASGPLRTFA</sequence>
<dbReference type="EC" id="5.4.99.12" evidence="4"/>
<feature type="active site" description="Nucleophile" evidence="4">
    <location>
        <position position="78"/>
    </location>
</feature>
<comment type="caution">
    <text evidence="7">The sequence shown here is derived from an EMBL/GenBank/DDBJ whole genome shotgun (WGS) entry which is preliminary data.</text>
</comment>
<evidence type="ECO:0000256" key="1">
    <source>
        <dbReference type="ARBA" id="ARBA00009375"/>
    </source>
</evidence>
<feature type="binding site" evidence="4">
    <location>
        <position position="136"/>
    </location>
    <ligand>
        <name>substrate</name>
    </ligand>
</feature>
<evidence type="ECO:0000256" key="4">
    <source>
        <dbReference type="HAMAP-Rule" id="MF_00171"/>
    </source>
</evidence>
<comment type="similarity">
    <text evidence="1 4 5">Belongs to the tRNA pseudouridine synthase TruA family.</text>
</comment>
<keyword evidence="3 4" id="KW-0413">Isomerase</keyword>
<dbReference type="Pfam" id="PF01416">
    <property type="entry name" value="PseudoU_synth_1"/>
    <property type="match status" value="2"/>
</dbReference>
<organism evidence="7 8">
    <name type="scientific">Biformimicrobium ophioploci</name>
    <dbReference type="NCBI Taxonomy" id="3036711"/>
    <lineage>
        <taxon>Bacteria</taxon>
        <taxon>Pseudomonadati</taxon>
        <taxon>Pseudomonadota</taxon>
        <taxon>Gammaproteobacteria</taxon>
        <taxon>Cellvibrionales</taxon>
        <taxon>Microbulbiferaceae</taxon>
        <taxon>Biformimicrobium</taxon>
    </lineage>
</organism>
<dbReference type="CDD" id="cd02570">
    <property type="entry name" value="PseudoU_synth_EcTruA"/>
    <property type="match status" value="1"/>
</dbReference>
<dbReference type="InterPro" id="IPR001406">
    <property type="entry name" value="PsdUridine_synth_TruA"/>
</dbReference>
<feature type="domain" description="Pseudouridine synthase I TruA alpha/beta" evidence="6">
    <location>
        <begin position="169"/>
        <end position="271"/>
    </location>
</feature>
<evidence type="ECO:0000313" key="8">
    <source>
        <dbReference type="Proteomes" id="UP001224392"/>
    </source>
</evidence>
<evidence type="ECO:0000259" key="6">
    <source>
        <dbReference type="Pfam" id="PF01416"/>
    </source>
</evidence>
<dbReference type="HAMAP" id="MF_00171">
    <property type="entry name" value="TruA"/>
    <property type="match status" value="1"/>
</dbReference>
<comment type="caution">
    <text evidence="4">Lacks conserved residue(s) required for the propagation of feature annotation.</text>
</comment>
<dbReference type="Proteomes" id="UP001224392">
    <property type="component" value="Unassembled WGS sequence"/>
</dbReference>
<dbReference type="PANTHER" id="PTHR11142:SF0">
    <property type="entry name" value="TRNA PSEUDOURIDINE SYNTHASE-LIKE 1"/>
    <property type="match status" value="1"/>
</dbReference>
<dbReference type="InterPro" id="IPR020094">
    <property type="entry name" value="TruA/RsuA/RluB/E/F_N"/>
</dbReference>
<accession>A0ABQ6LZD8</accession>
<dbReference type="EMBL" id="BSYJ01000003">
    <property type="protein sequence ID" value="GMG87463.1"/>
    <property type="molecule type" value="Genomic_DNA"/>
</dbReference>
<dbReference type="InterPro" id="IPR020103">
    <property type="entry name" value="PsdUridine_synth_cat_dom_sf"/>
</dbReference>
<proteinExistence type="inferred from homology"/>
<name>A0ABQ6LZD8_9GAMM</name>
<comment type="function">
    <text evidence="4">Formation of pseudouridine at positions 38, 39 and 40 in the anticodon stem and loop of transfer RNAs.</text>
</comment>
<evidence type="ECO:0000256" key="3">
    <source>
        <dbReference type="ARBA" id="ARBA00023235"/>
    </source>
</evidence>
<protein>
    <recommendedName>
        <fullName evidence="4">tRNA pseudouridine synthase A</fullName>
        <ecNumber evidence="4">5.4.99.12</ecNumber>
    </recommendedName>
    <alternativeName>
        <fullName evidence="4">tRNA pseudouridine(38-40) synthase</fullName>
    </alternativeName>
    <alternativeName>
        <fullName evidence="4">tRNA pseudouridylate synthase I</fullName>
    </alternativeName>
    <alternativeName>
        <fullName evidence="4">tRNA-uridine isomerase I</fullName>
    </alternativeName>
</protein>
<dbReference type="InterPro" id="IPR020097">
    <property type="entry name" value="PsdUridine_synth_TruA_a/b_dom"/>
</dbReference>
<comment type="catalytic activity">
    <reaction evidence="4 5">
        <text>uridine(38/39/40) in tRNA = pseudouridine(38/39/40) in tRNA</text>
        <dbReference type="Rhea" id="RHEA:22376"/>
        <dbReference type="Rhea" id="RHEA-COMP:10085"/>
        <dbReference type="Rhea" id="RHEA-COMP:10087"/>
        <dbReference type="ChEBI" id="CHEBI:65314"/>
        <dbReference type="ChEBI" id="CHEBI:65315"/>
        <dbReference type="EC" id="5.4.99.12"/>
    </reaction>
</comment>
<dbReference type="Gene3D" id="3.30.70.580">
    <property type="entry name" value="Pseudouridine synthase I, catalytic domain, N-terminal subdomain"/>
    <property type="match status" value="1"/>
</dbReference>
<dbReference type="RefSeq" id="WP_285764088.1">
    <property type="nucleotide sequence ID" value="NZ_BSYJ01000003.1"/>
</dbReference>
<evidence type="ECO:0000313" key="7">
    <source>
        <dbReference type="EMBL" id="GMG87463.1"/>
    </source>
</evidence>
<keyword evidence="8" id="KW-1185">Reference proteome</keyword>
<dbReference type="PANTHER" id="PTHR11142">
    <property type="entry name" value="PSEUDOURIDYLATE SYNTHASE"/>
    <property type="match status" value="1"/>
</dbReference>
<keyword evidence="2 4" id="KW-0819">tRNA processing</keyword>
<dbReference type="InterPro" id="IPR020095">
    <property type="entry name" value="PsdUridine_synth_TruA_C"/>
</dbReference>
<comment type="subunit">
    <text evidence="4">Homodimer.</text>
</comment>
<evidence type="ECO:0000256" key="5">
    <source>
        <dbReference type="RuleBase" id="RU003792"/>
    </source>
</evidence>
<dbReference type="NCBIfam" id="TIGR00071">
    <property type="entry name" value="hisT_truA"/>
    <property type="match status" value="1"/>
</dbReference>
<dbReference type="Gene3D" id="3.30.70.660">
    <property type="entry name" value="Pseudouridine synthase I, catalytic domain, C-terminal subdomain"/>
    <property type="match status" value="1"/>
</dbReference>